<proteinExistence type="predicted"/>
<name>A0A7E4VWB8_PANRE</name>
<keyword evidence="1" id="KW-0732">Signal</keyword>
<keyword evidence="2" id="KW-1185">Reference proteome</keyword>
<dbReference type="WBParaSite" id="Pan_g3555.t1">
    <property type="protein sequence ID" value="Pan_g3555.t1"/>
    <property type="gene ID" value="Pan_g3555"/>
</dbReference>
<dbReference type="Proteomes" id="UP000492821">
    <property type="component" value="Unassembled WGS sequence"/>
</dbReference>
<sequence length="77" mass="8645">MKFLQLLCIALLLSAVLSAPLIASNATDAPLRSRDEKLTEFKKEIEKLKLDGKFEDRGWATKISIIADVLGRVIDRF</sequence>
<feature type="signal peptide" evidence="1">
    <location>
        <begin position="1"/>
        <end position="18"/>
    </location>
</feature>
<organism evidence="2 3">
    <name type="scientific">Panagrellus redivivus</name>
    <name type="common">Microworm</name>
    <dbReference type="NCBI Taxonomy" id="6233"/>
    <lineage>
        <taxon>Eukaryota</taxon>
        <taxon>Metazoa</taxon>
        <taxon>Ecdysozoa</taxon>
        <taxon>Nematoda</taxon>
        <taxon>Chromadorea</taxon>
        <taxon>Rhabditida</taxon>
        <taxon>Tylenchina</taxon>
        <taxon>Panagrolaimomorpha</taxon>
        <taxon>Panagrolaimoidea</taxon>
        <taxon>Panagrolaimidae</taxon>
        <taxon>Panagrellus</taxon>
    </lineage>
</organism>
<reference evidence="2" key="1">
    <citation type="journal article" date="2013" name="Genetics">
        <title>The draft genome and transcriptome of Panagrellus redivivus are shaped by the harsh demands of a free-living lifestyle.</title>
        <authorList>
            <person name="Srinivasan J."/>
            <person name="Dillman A.R."/>
            <person name="Macchietto M.G."/>
            <person name="Heikkinen L."/>
            <person name="Lakso M."/>
            <person name="Fracchia K.M."/>
            <person name="Antoshechkin I."/>
            <person name="Mortazavi A."/>
            <person name="Wong G."/>
            <person name="Sternberg P.W."/>
        </authorList>
    </citation>
    <scope>NUCLEOTIDE SEQUENCE [LARGE SCALE GENOMIC DNA]</scope>
    <source>
        <strain evidence="2">MT8872</strain>
    </source>
</reference>
<evidence type="ECO:0000256" key="1">
    <source>
        <dbReference type="SAM" id="SignalP"/>
    </source>
</evidence>
<feature type="chain" id="PRO_5028867881" evidence="1">
    <location>
        <begin position="19"/>
        <end position="77"/>
    </location>
</feature>
<reference evidence="3" key="2">
    <citation type="submission" date="2020-10" db="UniProtKB">
        <authorList>
            <consortium name="WormBaseParasite"/>
        </authorList>
    </citation>
    <scope>IDENTIFICATION</scope>
</reference>
<dbReference type="AlphaFoldDB" id="A0A7E4VWB8"/>
<evidence type="ECO:0000313" key="2">
    <source>
        <dbReference type="Proteomes" id="UP000492821"/>
    </source>
</evidence>
<protein>
    <submittedName>
        <fullName evidence="3">Secreted protein</fullName>
    </submittedName>
</protein>
<evidence type="ECO:0000313" key="3">
    <source>
        <dbReference type="WBParaSite" id="Pan_g3555.t1"/>
    </source>
</evidence>
<accession>A0A7E4VWB8</accession>